<dbReference type="InterPro" id="IPR052345">
    <property type="entry name" value="Rad_response_metalloprotease"/>
</dbReference>
<dbReference type="AlphaFoldDB" id="A0A5B8VH99"/>
<dbReference type="PANTHER" id="PTHR43236">
    <property type="entry name" value="ANTITOXIN HIGA1"/>
    <property type="match status" value="1"/>
</dbReference>
<dbReference type="OrthoDB" id="9796786at2"/>
<dbReference type="RefSeq" id="WP_146780217.1">
    <property type="nucleotide sequence ID" value="NZ_CP042434.1"/>
</dbReference>
<dbReference type="KEGG" id="agi:FSB73_03935"/>
<proteinExistence type="inferred from homology"/>
<dbReference type="PROSITE" id="PS50943">
    <property type="entry name" value="HTH_CROC1"/>
    <property type="match status" value="1"/>
</dbReference>
<evidence type="ECO:0000313" key="4">
    <source>
        <dbReference type="Proteomes" id="UP000321291"/>
    </source>
</evidence>
<dbReference type="Pfam" id="PF01381">
    <property type="entry name" value="HTH_3"/>
    <property type="match status" value="1"/>
</dbReference>
<evidence type="ECO:0000313" key="3">
    <source>
        <dbReference type="EMBL" id="QEC70957.1"/>
    </source>
</evidence>
<name>A0A5B8VH99_9BACT</name>
<protein>
    <submittedName>
        <fullName evidence="3">ImmA/IrrE family metallo-endopeptidase</fullName>
    </submittedName>
</protein>
<keyword evidence="4" id="KW-1185">Reference proteome</keyword>
<dbReference type="CDD" id="cd00093">
    <property type="entry name" value="HTH_XRE"/>
    <property type="match status" value="1"/>
</dbReference>
<dbReference type="GO" id="GO:0003677">
    <property type="term" value="F:DNA binding"/>
    <property type="evidence" value="ECO:0007669"/>
    <property type="project" value="InterPro"/>
</dbReference>
<evidence type="ECO:0000259" key="2">
    <source>
        <dbReference type="PROSITE" id="PS50943"/>
    </source>
</evidence>
<dbReference type="Gene3D" id="1.10.260.40">
    <property type="entry name" value="lambda repressor-like DNA-binding domains"/>
    <property type="match status" value="1"/>
</dbReference>
<dbReference type="InterPro" id="IPR010359">
    <property type="entry name" value="IrrE_HExxH"/>
</dbReference>
<gene>
    <name evidence="3" type="ORF">FSB73_03935</name>
</gene>
<reference evidence="3 4" key="1">
    <citation type="journal article" date="2017" name="Int. J. Syst. Evol. Microbiol.">
        <title>Arachidicoccus ginsenosidivorans sp. nov., with ginsenoside-converting activity isolated from ginseng cultivating soil.</title>
        <authorList>
            <person name="Siddiqi M.Z."/>
            <person name="Aslam Z."/>
            <person name="Im W.T."/>
        </authorList>
    </citation>
    <scope>NUCLEOTIDE SEQUENCE [LARGE SCALE GENOMIC DNA]</scope>
    <source>
        <strain evidence="3 4">Gsoil 809</strain>
    </source>
</reference>
<dbReference type="InterPro" id="IPR001387">
    <property type="entry name" value="Cro/C1-type_HTH"/>
</dbReference>
<dbReference type="InterPro" id="IPR010982">
    <property type="entry name" value="Lambda_DNA-bd_dom_sf"/>
</dbReference>
<dbReference type="Gene3D" id="1.10.10.2910">
    <property type="match status" value="1"/>
</dbReference>
<dbReference type="Proteomes" id="UP000321291">
    <property type="component" value="Chromosome"/>
</dbReference>
<accession>A0A5B8VH99</accession>
<dbReference type="PANTHER" id="PTHR43236:SF2">
    <property type="entry name" value="BLL0069 PROTEIN"/>
    <property type="match status" value="1"/>
</dbReference>
<evidence type="ECO:0000256" key="1">
    <source>
        <dbReference type="ARBA" id="ARBA00007227"/>
    </source>
</evidence>
<dbReference type="Pfam" id="PF06114">
    <property type="entry name" value="Peptidase_M78"/>
    <property type="match status" value="1"/>
</dbReference>
<feature type="domain" description="HTH cro/C1-type" evidence="2">
    <location>
        <begin position="21"/>
        <end position="75"/>
    </location>
</feature>
<dbReference type="SMART" id="SM00530">
    <property type="entry name" value="HTH_XRE"/>
    <property type="match status" value="1"/>
</dbReference>
<comment type="similarity">
    <text evidence="1">Belongs to the short-chain fatty acyl-CoA assimilation regulator (ScfR) family.</text>
</comment>
<dbReference type="EMBL" id="CP042434">
    <property type="protein sequence ID" value="QEC70957.1"/>
    <property type="molecule type" value="Genomic_DNA"/>
</dbReference>
<dbReference type="SUPFAM" id="SSF47413">
    <property type="entry name" value="lambda repressor-like DNA-binding domains"/>
    <property type="match status" value="1"/>
</dbReference>
<sequence>MTTKQKLQNEIEFLSPPGDTISEILDSLNMSQVELADRIGKTPSKVNDIISGKEPITTNTAFKLELVLAMPAHFWLNREMLYREKLYRIQQEATMLENIQWVKQHPIKELIRYGYLKNGNKDAKMIKELLQFYSVASPQQWQNIYVKEFALTDFRKSSSYKTSTASIATWLRLGEIGFRKLDLPKYNKNDFKFALEKIRVLVKESPADFALKLKEIAAGAGVAVVYTPNLPKAPISGASRWIGSNPLIQLTDRYKSNDKFWFTFFHEAGHILLHGKKYINLEEINTSKFNIEKEQQANLFAEKWLLPANFTKDLPKKITENAIKDIAIKYKTHPAIVISRLQNLKIIAHSFGNGFKERISLVNMITNPALH</sequence>
<organism evidence="3 4">
    <name type="scientific">Arachidicoccus ginsenosidivorans</name>
    <dbReference type="NCBI Taxonomy" id="496057"/>
    <lineage>
        <taxon>Bacteria</taxon>
        <taxon>Pseudomonadati</taxon>
        <taxon>Bacteroidota</taxon>
        <taxon>Chitinophagia</taxon>
        <taxon>Chitinophagales</taxon>
        <taxon>Chitinophagaceae</taxon>
        <taxon>Arachidicoccus</taxon>
    </lineage>
</organism>